<reference evidence="14" key="1">
    <citation type="submission" date="2017-02" db="EMBL/GenBank/DDBJ databases">
        <authorList>
            <person name="Varghese N."/>
            <person name="Submissions S."/>
        </authorList>
    </citation>
    <scope>NUCLEOTIDE SEQUENCE [LARGE SCALE GENOMIC DNA]</scope>
    <source>
        <strain evidence="14">ATCC 27094</strain>
    </source>
</reference>
<dbReference type="Pfam" id="PF01019">
    <property type="entry name" value="G_glu_transpept"/>
    <property type="match status" value="1"/>
</dbReference>
<dbReference type="InterPro" id="IPR055262">
    <property type="entry name" value="GGT_CS"/>
</dbReference>
<dbReference type="Gene3D" id="3.60.20.40">
    <property type="match status" value="1"/>
</dbReference>
<evidence type="ECO:0000256" key="7">
    <source>
        <dbReference type="ARBA" id="ARBA00023315"/>
    </source>
</evidence>
<dbReference type="EC" id="2.3.2.2" evidence="11"/>
<gene>
    <name evidence="13" type="ORF">SAMN02745126_02817</name>
</gene>
<feature type="binding site" evidence="10">
    <location>
        <begin position="440"/>
        <end position="441"/>
    </location>
    <ligand>
        <name>L-glutamate</name>
        <dbReference type="ChEBI" id="CHEBI:29985"/>
    </ligand>
</feature>
<dbReference type="OrthoDB" id="9781342at2"/>
<dbReference type="UniPathway" id="UPA00204"/>
<dbReference type="EC" id="3.4.19.13" evidence="11"/>
<feature type="binding site" evidence="10">
    <location>
        <position position="416"/>
    </location>
    <ligand>
        <name>L-glutamate</name>
        <dbReference type="ChEBI" id="CHEBI:29985"/>
    </ligand>
</feature>
<name>A0A1T4PGM4_9HYPH</name>
<dbReference type="STRING" id="225324.SAMN02745126_02817"/>
<evidence type="ECO:0000256" key="6">
    <source>
        <dbReference type="ARBA" id="ARBA00023145"/>
    </source>
</evidence>
<comment type="catalytic activity">
    <reaction evidence="8 11">
        <text>an N-terminal (5-L-glutamyl)-[peptide] + an alpha-amino acid = 5-L-glutamyl amino acid + an N-terminal L-alpha-aminoacyl-[peptide]</text>
        <dbReference type="Rhea" id="RHEA:23904"/>
        <dbReference type="Rhea" id="RHEA-COMP:9780"/>
        <dbReference type="Rhea" id="RHEA-COMP:9795"/>
        <dbReference type="ChEBI" id="CHEBI:77644"/>
        <dbReference type="ChEBI" id="CHEBI:78597"/>
        <dbReference type="ChEBI" id="CHEBI:78599"/>
        <dbReference type="ChEBI" id="CHEBI:78608"/>
        <dbReference type="EC" id="2.3.2.2"/>
    </reaction>
</comment>
<evidence type="ECO:0000313" key="14">
    <source>
        <dbReference type="Proteomes" id="UP000190092"/>
    </source>
</evidence>
<dbReference type="InterPro" id="IPR043138">
    <property type="entry name" value="GGT_lsub"/>
</dbReference>
<evidence type="ECO:0000256" key="11">
    <source>
        <dbReference type="RuleBase" id="RU368036"/>
    </source>
</evidence>
<comment type="subunit">
    <text evidence="11">This enzyme consists of two polypeptide chains, which are synthesized in precursor form from a single polypeptide.</text>
</comment>
<evidence type="ECO:0000256" key="10">
    <source>
        <dbReference type="PIRSR" id="PIRSR600101-2"/>
    </source>
</evidence>
<comment type="pathway">
    <text evidence="11">Sulfur metabolism; glutathione metabolism.</text>
</comment>
<keyword evidence="7 11" id="KW-0012">Acyltransferase</keyword>
<accession>A0A1T4PGM4</accession>
<dbReference type="InterPro" id="IPR043137">
    <property type="entry name" value="GGT_ssub_C"/>
</dbReference>
<keyword evidence="4 11" id="KW-0808">Transferase</keyword>
<dbReference type="GO" id="GO:0006751">
    <property type="term" value="P:glutathione catabolic process"/>
    <property type="evidence" value="ECO:0007669"/>
    <property type="project" value="UniProtKB-UniRule"/>
</dbReference>
<evidence type="ECO:0000256" key="8">
    <source>
        <dbReference type="ARBA" id="ARBA00047417"/>
    </source>
</evidence>
<evidence type="ECO:0000256" key="1">
    <source>
        <dbReference type="ARBA" id="ARBA00001049"/>
    </source>
</evidence>
<organism evidence="13 14">
    <name type="scientific">Enhydrobacter aerosaccus</name>
    <dbReference type="NCBI Taxonomy" id="225324"/>
    <lineage>
        <taxon>Bacteria</taxon>
        <taxon>Pseudomonadati</taxon>
        <taxon>Pseudomonadota</taxon>
        <taxon>Alphaproteobacteria</taxon>
        <taxon>Hyphomicrobiales</taxon>
        <taxon>Enhydrobacter</taxon>
    </lineage>
</organism>
<evidence type="ECO:0000256" key="2">
    <source>
        <dbReference type="ARBA" id="ARBA00001089"/>
    </source>
</evidence>
<evidence type="ECO:0000256" key="5">
    <source>
        <dbReference type="ARBA" id="ARBA00022801"/>
    </source>
</evidence>
<comment type="PTM">
    <text evidence="11">Cleaved by autocatalysis into a large and a small subunit.</text>
</comment>
<dbReference type="PANTHER" id="PTHR43199">
    <property type="entry name" value="GLUTATHIONE HYDROLASE"/>
    <property type="match status" value="1"/>
</dbReference>
<comment type="catalytic activity">
    <reaction evidence="2 11">
        <text>glutathione + H2O = L-cysteinylglycine + L-glutamate</text>
        <dbReference type="Rhea" id="RHEA:28807"/>
        <dbReference type="ChEBI" id="CHEBI:15377"/>
        <dbReference type="ChEBI" id="CHEBI:29985"/>
        <dbReference type="ChEBI" id="CHEBI:57925"/>
        <dbReference type="ChEBI" id="CHEBI:61694"/>
        <dbReference type="EC" id="3.4.19.13"/>
    </reaction>
</comment>
<dbReference type="InterPro" id="IPR051792">
    <property type="entry name" value="GGT_bact"/>
</dbReference>
<dbReference type="SUPFAM" id="SSF56235">
    <property type="entry name" value="N-terminal nucleophile aminohydrolases (Ntn hydrolases)"/>
    <property type="match status" value="1"/>
</dbReference>
<keyword evidence="11" id="KW-0317">Glutathione biosynthesis</keyword>
<feature type="binding site" evidence="10">
    <location>
        <position position="463"/>
    </location>
    <ligand>
        <name>L-glutamate</name>
        <dbReference type="ChEBI" id="CHEBI:29985"/>
    </ligand>
</feature>
<comment type="similarity">
    <text evidence="3 11">Belongs to the gamma-glutamyltransferase family.</text>
</comment>
<feature type="active site" description="Nucleophile" evidence="9">
    <location>
        <position position="376"/>
    </location>
</feature>
<evidence type="ECO:0000256" key="4">
    <source>
        <dbReference type="ARBA" id="ARBA00022679"/>
    </source>
</evidence>
<evidence type="ECO:0000313" key="13">
    <source>
        <dbReference type="EMBL" id="SJZ90714.1"/>
    </source>
</evidence>
<dbReference type="PANTHER" id="PTHR43199:SF1">
    <property type="entry name" value="GLUTATHIONE HYDROLASE PROENZYME"/>
    <property type="match status" value="1"/>
</dbReference>
<protein>
    <recommendedName>
        <fullName evidence="11">Glutathione hydrolase proenzyme</fullName>
        <ecNumber evidence="11">2.3.2.2</ecNumber>
        <ecNumber evidence="11">3.4.19.13</ecNumber>
    </recommendedName>
    <component>
        <recommendedName>
            <fullName evidence="11">Glutathione hydrolase large chain</fullName>
        </recommendedName>
    </component>
    <component>
        <recommendedName>
            <fullName evidence="11">Glutathione hydrolase small chain</fullName>
        </recommendedName>
    </component>
</protein>
<dbReference type="EMBL" id="FUWJ01000002">
    <property type="protein sequence ID" value="SJZ90714.1"/>
    <property type="molecule type" value="Genomic_DNA"/>
</dbReference>
<dbReference type="Proteomes" id="UP000190092">
    <property type="component" value="Unassembled WGS sequence"/>
</dbReference>
<keyword evidence="5 11" id="KW-0378">Hydrolase</keyword>
<feature type="binding site" evidence="10">
    <location>
        <position position="96"/>
    </location>
    <ligand>
        <name>L-glutamate</name>
        <dbReference type="ChEBI" id="CHEBI:29985"/>
    </ligand>
</feature>
<keyword evidence="14" id="KW-1185">Reference proteome</keyword>
<evidence type="ECO:0000256" key="9">
    <source>
        <dbReference type="PIRSR" id="PIRSR600101-1"/>
    </source>
</evidence>
<keyword evidence="12" id="KW-0732">Signal</keyword>
<comment type="catalytic activity">
    <reaction evidence="1 11">
        <text>an S-substituted glutathione + H2O = an S-substituted L-cysteinylglycine + L-glutamate</text>
        <dbReference type="Rhea" id="RHEA:59468"/>
        <dbReference type="ChEBI" id="CHEBI:15377"/>
        <dbReference type="ChEBI" id="CHEBI:29985"/>
        <dbReference type="ChEBI" id="CHEBI:90779"/>
        <dbReference type="ChEBI" id="CHEBI:143103"/>
        <dbReference type="EC" id="3.4.19.13"/>
    </reaction>
</comment>
<dbReference type="GO" id="GO:0006750">
    <property type="term" value="P:glutathione biosynthetic process"/>
    <property type="evidence" value="ECO:0007669"/>
    <property type="project" value="UniProtKB-KW"/>
</dbReference>
<feature type="chain" id="PRO_5013001604" description="Glutathione hydrolase proenzyme" evidence="12">
    <location>
        <begin position="21"/>
        <end position="556"/>
    </location>
</feature>
<evidence type="ECO:0000256" key="12">
    <source>
        <dbReference type="SAM" id="SignalP"/>
    </source>
</evidence>
<keyword evidence="6 11" id="KW-0865">Zymogen</keyword>
<feature type="signal peptide" evidence="12">
    <location>
        <begin position="1"/>
        <end position="20"/>
    </location>
</feature>
<dbReference type="AlphaFoldDB" id="A0A1T4PGM4"/>
<dbReference type="NCBIfam" id="TIGR00066">
    <property type="entry name" value="g_glut_trans"/>
    <property type="match status" value="1"/>
</dbReference>
<evidence type="ECO:0000256" key="3">
    <source>
        <dbReference type="ARBA" id="ARBA00009381"/>
    </source>
</evidence>
<dbReference type="InterPro" id="IPR000101">
    <property type="entry name" value="GGT_peptidase"/>
</dbReference>
<dbReference type="PROSITE" id="PS00462">
    <property type="entry name" value="G_GLU_TRANSPEPTIDASE"/>
    <property type="match status" value="1"/>
</dbReference>
<proteinExistence type="inferred from homology"/>
<dbReference type="InterPro" id="IPR029055">
    <property type="entry name" value="Ntn_hydrolases_N"/>
</dbReference>
<dbReference type="GO" id="GO:0036374">
    <property type="term" value="F:glutathione hydrolase activity"/>
    <property type="evidence" value="ECO:0007669"/>
    <property type="project" value="UniProtKB-UniRule"/>
</dbReference>
<dbReference type="PRINTS" id="PR01210">
    <property type="entry name" value="GGTRANSPTASE"/>
</dbReference>
<dbReference type="GO" id="GO:0103068">
    <property type="term" value="F:leukotriene C4 gamma-glutamyl transferase activity"/>
    <property type="evidence" value="ECO:0007669"/>
    <property type="project" value="UniProtKB-EC"/>
</dbReference>
<dbReference type="RefSeq" id="WP_085934461.1">
    <property type="nucleotide sequence ID" value="NZ_FUWJ01000002.1"/>
</dbReference>
<sequence>MTLRRFLFAFLILVATAASAAAQRATLSRSMVAAAHPLAVEAGLEVLRKGGSAVDAAVAVQMALGVVEPQASGIGGGGFLLYYDGTSHAITVYDGREAAPAGATPNLFLAADASGTLKPLPFREAVASGLSVGVPGAVALLELAHKEHGKLAWKDLFPSAIRLAQEGYSVSPRLAAWLEIITGFRNDPAARSIFYNADGGPKKVGDRVVNPALADTMRLIAAQGAKALYEGPIAEEIVAHVHAHVRPGTLSLADLADYHPIKREALCGPYRVWIVCGMPPPSSGGLAVLEALELLEPFKLSQDKPDDLRSLHLIAEASRLAFADRDRYVGDPAFVDVPVAKLLAPAYIAQRRKLISLDRSMGKVGPGDPSYPEHGTSHMTIVDRWGNAVSFTTTIEAPFGAQMMVRGFILNNELTDFSAQPEIDGRLVANRVQPGKRPRSSMSPTLVLDKDRRLVAAVGSAGGSRIIGDTLQALIGMLDWNLAPQEAVSLPRILNMNGPTILEDVPALTAQADALRALGHEVQVSRLESGLTAIRRVGDGWEGGADPRRDGVAKGE</sequence>
<dbReference type="Gene3D" id="1.10.246.130">
    <property type="match status" value="1"/>
</dbReference>